<dbReference type="PANTHER" id="PTHR21197">
    <property type="entry name" value="UDP-GALACTOPYRANOSE MUTASE"/>
    <property type="match status" value="1"/>
</dbReference>
<name>A0A8J3MFY1_9RHOB</name>
<dbReference type="InterPro" id="IPR015899">
    <property type="entry name" value="UDP-GalPyranose_mutase_C"/>
</dbReference>
<reference evidence="2" key="2">
    <citation type="submission" date="2020-09" db="EMBL/GenBank/DDBJ databases">
        <authorList>
            <person name="Sun Q."/>
            <person name="Zhou Y."/>
        </authorList>
    </citation>
    <scope>NUCLEOTIDE SEQUENCE</scope>
    <source>
        <strain evidence="2">CGMCC 1.7081</strain>
    </source>
</reference>
<dbReference type="GO" id="GO:0050660">
    <property type="term" value="F:flavin adenine dinucleotide binding"/>
    <property type="evidence" value="ECO:0007669"/>
    <property type="project" value="TreeGrafter"/>
</dbReference>
<dbReference type="GO" id="GO:0005829">
    <property type="term" value="C:cytosol"/>
    <property type="evidence" value="ECO:0007669"/>
    <property type="project" value="TreeGrafter"/>
</dbReference>
<keyword evidence="3" id="KW-1185">Reference proteome</keyword>
<gene>
    <name evidence="2" type="ORF">GCM10010961_32410</name>
</gene>
<dbReference type="PANTHER" id="PTHR21197:SF0">
    <property type="entry name" value="UDP-GALACTOPYRANOSE MUTASE"/>
    <property type="match status" value="1"/>
</dbReference>
<protein>
    <recommendedName>
        <fullName evidence="1">UDP-galactopyranose mutase C-terminal domain-containing protein</fullName>
    </recommendedName>
</protein>
<evidence type="ECO:0000313" key="3">
    <source>
        <dbReference type="Proteomes" id="UP000611500"/>
    </source>
</evidence>
<dbReference type="Pfam" id="PF03275">
    <property type="entry name" value="GLF"/>
    <property type="match status" value="1"/>
</dbReference>
<proteinExistence type="predicted"/>
<evidence type="ECO:0000259" key="1">
    <source>
        <dbReference type="Pfam" id="PF03275"/>
    </source>
</evidence>
<dbReference type="Gene3D" id="3.40.50.720">
    <property type="entry name" value="NAD(P)-binding Rossmann-like Domain"/>
    <property type="match status" value="1"/>
</dbReference>
<sequence>MPYTRITEHKHFAPSEKHEGSVLYREFSRAAEPEDIPYYAIRQVEEKALLSDYVKLAEATSDVTFVGRLDTYRYLEIDGTIREVLDTARGFLARLEKGAAVPAFFVAPLRRNLALGCGQAAGLCAFYAMRGCALLRAGRMTEGVFLGWSFSCISVRTRPELRRYRNFWRRTGRHWRNAAI</sequence>
<dbReference type="EMBL" id="BNAP01000019">
    <property type="protein sequence ID" value="GHG97589.1"/>
    <property type="molecule type" value="Genomic_DNA"/>
</dbReference>
<feature type="domain" description="UDP-galactopyranose mutase C-terminal" evidence="1">
    <location>
        <begin position="2"/>
        <end position="74"/>
    </location>
</feature>
<accession>A0A8J3MFY1</accession>
<comment type="caution">
    <text evidence="2">The sequence shown here is derived from an EMBL/GenBank/DDBJ whole genome shotgun (WGS) entry which is preliminary data.</text>
</comment>
<dbReference type="AlphaFoldDB" id="A0A8J3MFY1"/>
<dbReference type="Proteomes" id="UP000611500">
    <property type="component" value="Unassembled WGS sequence"/>
</dbReference>
<organism evidence="2 3">
    <name type="scientific">Pseudodonghicola xiamenensis</name>
    <dbReference type="NCBI Taxonomy" id="337702"/>
    <lineage>
        <taxon>Bacteria</taxon>
        <taxon>Pseudomonadati</taxon>
        <taxon>Pseudomonadota</taxon>
        <taxon>Alphaproteobacteria</taxon>
        <taxon>Rhodobacterales</taxon>
        <taxon>Paracoccaceae</taxon>
        <taxon>Pseudodonghicola</taxon>
    </lineage>
</organism>
<reference evidence="2" key="1">
    <citation type="journal article" date="2014" name="Int. J. Syst. Evol. Microbiol.">
        <title>Complete genome sequence of Corynebacterium casei LMG S-19264T (=DSM 44701T), isolated from a smear-ripened cheese.</title>
        <authorList>
            <consortium name="US DOE Joint Genome Institute (JGI-PGF)"/>
            <person name="Walter F."/>
            <person name="Albersmeier A."/>
            <person name="Kalinowski J."/>
            <person name="Ruckert C."/>
        </authorList>
    </citation>
    <scope>NUCLEOTIDE SEQUENCE</scope>
    <source>
        <strain evidence="2">CGMCC 1.7081</strain>
    </source>
</reference>
<evidence type="ECO:0000313" key="2">
    <source>
        <dbReference type="EMBL" id="GHG97589.1"/>
    </source>
</evidence>
<dbReference type="SUPFAM" id="SSF54373">
    <property type="entry name" value="FAD-linked reductases, C-terminal domain"/>
    <property type="match status" value="1"/>
</dbReference>
<dbReference type="GO" id="GO:0008767">
    <property type="term" value="F:UDP-galactopyranose mutase activity"/>
    <property type="evidence" value="ECO:0007669"/>
    <property type="project" value="InterPro"/>
</dbReference>